<evidence type="ECO:0000313" key="2">
    <source>
        <dbReference type="Proteomes" id="UP000765509"/>
    </source>
</evidence>
<evidence type="ECO:0000313" key="1">
    <source>
        <dbReference type="EMBL" id="MBW0504806.1"/>
    </source>
</evidence>
<dbReference type="Proteomes" id="UP000765509">
    <property type="component" value="Unassembled WGS sequence"/>
</dbReference>
<reference evidence="1" key="1">
    <citation type="submission" date="2021-03" db="EMBL/GenBank/DDBJ databases">
        <title>Draft genome sequence of rust myrtle Austropuccinia psidii MF-1, a brazilian biotype.</title>
        <authorList>
            <person name="Quecine M.C."/>
            <person name="Pachon D.M.R."/>
            <person name="Bonatelli M.L."/>
            <person name="Correr F.H."/>
            <person name="Franceschini L.M."/>
            <person name="Leite T.F."/>
            <person name="Margarido G.R.A."/>
            <person name="Almeida C.A."/>
            <person name="Ferrarezi J.A."/>
            <person name="Labate C.A."/>
        </authorList>
    </citation>
    <scope>NUCLEOTIDE SEQUENCE</scope>
    <source>
        <strain evidence="1">MF-1</strain>
    </source>
</reference>
<name>A0A9Q3HGY1_9BASI</name>
<dbReference type="EMBL" id="AVOT02018144">
    <property type="protein sequence ID" value="MBW0504806.1"/>
    <property type="molecule type" value="Genomic_DNA"/>
</dbReference>
<keyword evidence="2" id="KW-1185">Reference proteome</keyword>
<organism evidence="1 2">
    <name type="scientific">Austropuccinia psidii MF-1</name>
    <dbReference type="NCBI Taxonomy" id="1389203"/>
    <lineage>
        <taxon>Eukaryota</taxon>
        <taxon>Fungi</taxon>
        <taxon>Dikarya</taxon>
        <taxon>Basidiomycota</taxon>
        <taxon>Pucciniomycotina</taxon>
        <taxon>Pucciniomycetes</taxon>
        <taxon>Pucciniales</taxon>
        <taxon>Sphaerophragmiaceae</taxon>
        <taxon>Austropuccinia</taxon>
    </lineage>
</organism>
<dbReference type="AlphaFoldDB" id="A0A9Q3HGY1"/>
<comment type="caution">
    <text evidence="1">The sequence shown here is derived from an EMBL/GenBank/DDBJ whole genome shotgun (WGS) entry which is preliminary data.</text>
</comment>
<protein>
    <submittedName>
        <fullName evidence="1">Uncharacterized protein</fullName>
    </submittedName>
</protein>
<proteinExistence type="predicted"/>
<accession>A0A9Q3HGY1</accession>
<gene>
    <name evidence="1" type="ORF">O181_044521</name>
</gene>
<sequence length="118" mass="14055">MPKLSTPFSHIRSTVKPKEEITNSFITDLSHQDNNKVLIEKAPQHEEWPTITGEGEYEHMSFSKTIEILQEDHSKPDEFITARLNFLYEKSVLRWYYDMRQANGRINWSWWKNGIITK</sequence>